<gene>
    <name evidence="1" type="ORF">UFOVP413_2</name>
</gene>
<evidence type="ECO:0000313" key="1">
    <source>
        <dbReference type="EMBL" id="CAB4141015.1"/>
    </source>
</evidence>
<dbReference type="EMBL" id="LR796386">
    <property type="protein sequence ID" value="CAB4141015.1"/>
    <property type="molecule type" value="Genomic_DNA"/>
</dbReference>
<organism evidence="1">
    <name type="scientific">uncultured Caudovirales phage</name>
    <dbReference type="NCBI Taxonomy" id="2100421"/>
    <lineage>
        <taxon>Viruses</taxon>
        <taxon>Duplodnaviria</taxon>
        <taxon>Heunggongvirae</taxon>
        <taxon>Uroviricota</taxon>
        <taxon>Caudoviricetes</taxon>
        <taxon>Peduoviridae</taxon>
        <taxon>Maltschvirus</taxon>
        <taxon>Maltschvirus maltsch</taxon>
    </lineage>
</organism>
<protein>
    <submittedName>
        <fullName evidence="1">Uncharacterized protein</fullName>
    </submittedName>
</protein>
<sequence>MNRIKHRLIMFFGLGGYLRARRVLELQKHRPIQNFNRIVAGGSITGGRHA</sequence>
<accession>A0A6J5M245</accession>
<proteinExistence type="predicted"/>
<name>A0A6J5M245_9CAUD</name>
<reference evidence="1" key="1">
    <citation type="submission" date="2020-04" db="EMBL/GenBank/DDBJ databases">
        <authorList>
            <person name="Chiriac C."/>
            <person name="Salcher M."/>
            <person name="Ghai R."/>
            <person name="Kavagutti S V."/>
        </authorList>
    </citation>
    <scope>NUCLEOTIDE SEQUENCE</scope>
</reference>